<protein>
    <submittedName>
        <fullName evidence="3">Uncharacterized protein YndB with AHSA1/START domain</fullName>
    </submittedName>
</protein>
<feature type="domain" description="Activator of Hsp90 ATPase homologue 1/2-like C-terminal" evidence="2">
    <location>
        <begin position="22"/>
        <end position="156"/>
    </location>
</feature>
<accession>A0A7W6NPQ3</accession>
<keyword evidence="4" id="KW-1185">Reference proteome</keyword>
<evidence type="ECO:0000259" key="2">
    <source>
        <dbReference type="Pfam" id="PF08327"/>
    </source>
</evidence>
<gene>
    <name evidence="3" type="ORF">GGR12_001236</name>
</gene>
<dbReference type="RefSeq" id="WP_183203479.1">
    <property type="nucleotide sequence ID" value="NZ_BAAAER010000011.1"/>
</dbReference>
<dbReference type="Pfam" id="PF08327">
    <property type="entry name" value="AHSA1"/>
    <property type="match status" value="1"/>
</dbReference>
<name>A0A7W6NPQ3_9CAUL</name>
<proteinExistence type="inferred from homology"/>
<reference evidence="3 4" key="1">
    <citation type="submission" date="2020-08" db="EMBL/GenBank/DDBJ databases">
        <title>Genomic Encyclopedia of Type Strains, Phase IV (KMG-IV): sequencing the most valuable type-strain genomes for metagenomic binning, comparative biology and taxonomic classification.</title>
        <authorList>
            <person name="Goeker M."/>
        </authorList>
    </citation>
    <scope>NUCLEOTIDE SEQUENCE [LARGE SCALE GENOMIC DNA]</scope>
    <source>
        <strain evidence="3 4">DSM 23960</strain>
    </source>
</reference>
<dbReference type="CDD" id="cd07826">
    <property type="entry name" value="SRPBCC_CalC_Aha1-like_9"/>
    <property type="match status" value="1"/>
</dbReference>
<dbReference type="InterPro" id="IPR023393">
    <property type="entry name" value="START-like_dom_sf"/>
</dbReference>
<dbReference type="Gene3D" id="3.30.530.20">
    <property type="match status" value="1"/>
</dbReference>
<comment type="similarity">
    <text evidence="1">Belongs to the AHA1 family.</text>
</comment>
<dbReference type="InterPro" id="IPR013538">
    <property type="entry name" value="ASHA1/2-like_C"/>
</dbReference>
<dbReference type="EMBL" id="JACIDM010000001">
    <property type="protein sequence ID" value="MBB4082397.1"/>
    <property type="molecule type" value="Genomic_DNA"/>
</dbReference>
<evidence type="ECO:0000313" key="4">
    <source>
        <dbReference type="Proteomes" id="UP000529946"/>
    </source>
</evidence>
<dbReference type="SUPFAM" id="SSF55961">
    <property type="entry name" value="Bet v1-like"/>
    <property type="match status" value="1"/>
</dbReference>
<sequence>MPEPLKMTTSGDREVVIERRFDASRAQVWRAISEAELMQRWMLGPPGWSMPVCTVDLRVGGRLRYEWAHEDGRVMGLTSVFKELVPDERMVATELFDEDWTGGETLVTQTLHDVDGGTLLRTHILYASQEARDGAVKVSGMSSGMEAGYARLDQMFAEGAVAA</sequence>
<organism evidence="3 4">
    <name type="scientific">Brevundimonas lenta</name>
    <dbReference type="NCBI Taxonomy" id="424796"/>
    <lineage>
        <taxon>Bacteria</taxon>
        <taxon>Pseudomonadati</taxon>
        <taxon>Pseudomonadota</taxon>
        <taxon>Alphaproteobacteria</taxon>
        <taxon>Caulobacterales</taxon>
        <taxon>Caulobacteraceae</taxon>
        <taxon>Brevundimonas</taxon>
    </lineage>
</organism>
<evidence type="ECO:0000313" key="3">
    <source>
        <dbReference type="EMBL" id="MBB4082397.1"/>
    </source>
</evidence>
<dbReference type="Proteomes" id="UP000529946">
    <property type="component" value="Unassembled WGS sequence"/>
</dbReference>
<comment type="caution">
    <text evidence="3">The sequence shown here is derived from an EMBL/GenBank/DDBJ whole genome shotgun (WGS) entry which is preliminary data.</text>
</comment>
<evidence type="ECO:0000256" key="1">
    <source>
        <dbReference type="ARBA" id="ARBA00006817"/>
    </source>
</evidence>
<dbReference type="AlphaFoldDB" id="A0A7W6NPQ3"/>